<reference evidence="1" key="1">
    <citation type="journal article" date="2012" name="Nature">
        <title>The tomato genome sequence provides insights into fleshy fruit evolution.</title>
        <authorList>
            <consortium name="Tomato Genome Consortium"/>
        </authorList>
    </citation>
    <scope>NUCLEOTIDE SEQUENCE [LARGE SCALE GENOMIC DNA]</scope>
    <source>
        <strain evidence="1">cv. Heinz 1706</strain>
    </source>
</reference>
<reference evidence="1" key="2">
    <citation type="submission" date="2019-01" db="UniProtKB">
        <authorList>
            <consortium name="EnsemblPlants"/>
        </authorList>
    </citation>
    <scope>IDENTIFICATION</scope>
    <source>
        <strain evidence="1">cv. Heinz 1706</strain>
    </source>
</reference>
<protein>
    <submittedName>
        <fullName evidence="1">Uncharacterized protein</fullName>
    </submittedName>
</protein>
<dbReference type="AlphaFoldDB" id="A0A3Q7HPY5"/>
<evidence type="ECO:0000313" key="2">
    <source>
        <dbReference type="Proteomes" id="UP000004994"/>
    </source>
</evidence>
<dbReference type="InParanoid" id="A0A3Q7HPY5"/>
<dbReference type="EnsemblPlants" id="Solyc08g062615.1.1">
    <property type="protein sequence ID" value="Solyc08g062615.1.1"/>
    <property type="gene ID" value="Solyc08g062615.1"/>
</dbReference>
<organism evidence="1">
    <name type="scientific">Solanum lycopersicum</name>
    <name type="common">Tomato</name>
    <name type="synonym">Lycopersicon esculentum</name>
    <dbReference type="NCBI Taxonomy" id="4081"/>
    <lineage>
        <taxon>Eukaryota</taxon>
        <taxon>Viridiplantae</taxon>
        <taxon>Streptophyta</taxon>
        <taxon>Embryophyta</taxon>
        <taxon>Tracheophyta</taxon>
        <taxon>Spermatophyta</taxon>
        <taxon>Magnoliopsida</taxon>
        <taxon>eudicotyledons</taxon>
        <taxon>Gunneridae</taxon>
        <taxon>Pentapetalae</taxon>
        <taxon>asterids</taxon>
        <taxon>lamiids</taxon>
        <taxon>Solanales</taxon>
        <taxon>Solanaceae</taxon>
        <taxon>Solanoideae</taxon>
        <taxon>Solaneae</taxon>
        <taxon>Solanum</taxon>
        <taxon>Solanum subgen. Lycopersicon</taxon>
    </lineage>
</organism>
<proteinExistence type="predicted"/>
<sequence>MGMGYIGNHQIKGKDELKWPNAAVEFQFQIGNMLLTLEDTSMLNCRPVDTPMEPNIKIVHGQEEPLKDPGHQLEIEWKLNYILTITRWTFHLWLANFSGLYVTVI</sequence>
<accession>A0A3Q7HPY5</accession>
<dbReference type="Proteomes" id="UP000004994">
    <property type="component" value="Chromosome 8"/>
</dbReference>
<keyword evidence="2" id="KW-1185">Reference proteome</keyword>
<dbReference type="Gramene" id="Solyc08g062615.1.1">
    <property type="protein sequence ID" value="Solyc08g062615.1.1"/>
    <property type="gene ID" value="Solyc08g062615.1"/>
</dbReference>
<name>A0A3Q7HPY5_SOLLC</name>
<evidence type="ECO:0000313" key="1">
    <source>
        <dbReference type="EnsemblPlants" id="Solyc08g062615.1.1"/>
    </source>
</evidence>